<dbReference type="PANTHER" id="PTHR43792:SF1">
    <property type="entry name" value="N-ACETYLTRANSFERASE DOMAIN-CONTAINING PROTEIN"/>
    <property type="match status" value="1"/>
</dbReference>
<name>A0A3B7MWU5_9BACT</name>
<dbReference type="Proteomes" id="UP000263900">
    <property type="component" value="Chromosome"/>
</dbReference>
<dbReference type="Pfam" id="PF13302">
    <property type="entry name" value="Acetyltransf_3"/>
    <property type="match status" value="1"/>
</dbReference>
<evidence type="ECO:0000259" key="1">
    <source>
        <dbReference type="PROSITE" id="PS51186"/>
    </source>
</evidence>
<dbReference type="InterPro" id="IPR000182">
    <property type="entry name" value="GNAT_dom"/>
</dbReference>
<organism evidence="2 3">
    <name type="scientific">Paraflavitalea soli</name>
    <dbReference type="NCBI Taxonomy" id="2315862"/>
    <lineage>
        <taxon>Bacteria</taxon>
        <taxon>Pseudomonadati</taxon>
        <taxon>Bacteroidota</taxon>
        <taxon>Chitinophagia</taxon>
        <taxon>Chitinophagales</taxon>
        <taxon>Chitinophagaceae</taxon>
        <taxon>Paraflavitalea</taxon>
    </lineage>
</organism>
<dbReference type="SUPFAM" id="SSF55729">
    <property type="entry name" value="Acyl-CoA N-acyltransferases (Nat)"/>
    <property type="match status" value="1"/>
</dbReference>
<protein>
    <submittedName>
        <fullName evidence="2">N-acetyltransferase</fullName>
    </submittedName>
</protein>
<reference evidence="2 3" key="1">
    <citation type="submission" date="2018-09" db="EMBL/GenBank/DDBJ databases">
        <title>Genome sequencing of strain 6GH32-13.</title>
        <authorList>
            <person name="Weon H.-Y."/>
            <person name="Heo J."/>
            <person name="Kwon S.-W."/>
        </authorList>
    </citation>
    <scope>NUCLEOTIDE SEQUENCE [LARGE SCALE GENOMIC DNA]</scope>
    <source>
        <strain evidence="2 3">5GH32-13</strain>
    </source>
</reference>
<keyword evidence="2" id="KW-0808">Transferase</keyword>
<dbReference type="PROSITE" id="PS51186">
    <property type="entry name" value="GNAT"/>
    <property type="match status" value="1"/>
</dbReference>
<dbReference type="PANTHER" id="PTHR43792">
    <property type="entry name" value="GNAT FAMILY, PUTATIVE (AFU_ORTHOLOGUE AFUA_3G00765)-RELATED-RELATED"/>
    <property type="match status" value="1"/>
</dbReference>
<dbReference type="AlphaFoldDB" id="A0A3B7MWU5"/>
<evidence type="ECO:0000313" key="3">
    <source>
        <dbReference type="Proteomes" id="UP000263900"/>
    </source>
</evidence>
<dbReference type="EMBL" id="CP032157">
    <property type="protein sequence ID" value="AXY78588.1"/>
    <property type="molecule type" value="Genomic_DNA"/>
</dbReference>
<accession>A0A3B7MWU5</accession>
<sequence>MIIAETPRLLLRELTVADAPFIFELVNEPAWIEFIGDKGVRTIADAENYIINGPHKSYATNGFGLWLVQLKEQNSPIGMCGLIKRDALKHVDIGFAFLAVHNGQGYGYEAATAVLDHARNKIGLKHILAITNQHNVRSIRLLEKLGLKYERLITMPGDAKPIRLMGASLQPAT</sequence>
<gene>
    <name evidence="2" type="ORF">D3H65_09840</name>
</gene>
<dbReference type="InterPro" id="IPR051531">
    <property type="entry name" value="N-acetyltransferase"/>
</dbReference>
<dbReference type="InterPro" id="IPR016181">
    <property type="entry name" value="Acyl_CoA_acyltransferase"/>
</dbReference>
<keyword evidence="3" id="KW-1185">Reference proteome</keyword>
<dbReference type="KEGG" id="pseg:D3H65_09840"/>
<proteinExistence type="predicted"/>
<dbReference type="Gene3D" id="3.40.630.30">
    <property type="match status" value="1"/>
</dbReference>
<dbReference type="GO" id="GO:0016747">
    <property type="term" value="F:acyltransferase activity, transferring groups other than amino-acyl groups"/>
    <property type="evidence" value="ECO:0007669"/>
    <property type="project" value="InterPro"/>
</dbReference>
<evidence type="ECO:0000313" key="2">
    <source>
        <dbReference type="EMBL" id="AXY78588.1"/>
    </source>
</evidence>
<feature type="domain" description="N-acetyltransferase" evidence="1">
    <location>
        <begin position="9"/>
        <end position="167"/>
    </location>
</feature>
<dbReference type="OrthoDB" id="9798081at2"/>